<reference evidence="1" key="1">
    <citation type="journal article" date="2020" name="Cell">
        <title>Large-Scale Comparative Analyses of Tick Genomes Elucidate Their Genetic Diversity and Vector Capacities.</title>
        <authorList>
            <consortium name="Tick Genome and Microbiome Consortium (TIGMIC)"/>
            <person name="Jia N."/>
            <person name="Wang J."/>
            <person name="Shi W."/>
            <person name="Du L."/>
            <person name="Sun Y."/>
            <person name="Zhan W."/>
            <person name="Jiang J.F."/>
            <person name="Wang Q."/>
            <person name="Zhang B."/>
            <person name="Ji P."/>
            <person name="Bell-Sakyi L."/>
            <person name="Cui X.M."/>
            <person name="Yuan T.T."/>
            <person name="Jiang B.G."/>
            <person name="Yang W.F."/>
            <person name="Lam T.T."/>
            <person name="Chang Q.C."/>
            <person name="Ding S.J."/>
            <person name="Wang X.J."/>
            <person name="Zhu J.G."/>
            <person name="Ruan X.D."/>
            <person name="Zhao L."/>
            <person name="Wei J.T."/>
            <person name="Ye R.Z."/>
            <person name="Que T.C."/>
            <person name="Du C.H."/>
            <person name="Zhou Y.H."/>
            <person name="Cheng J.X."/>
            <person name="Dai P.F."/>
            <person name="Guo W.B."/>
            <person name="Han X.H."/>
            <person name="Huang E.J."/>
            <person name="Li L.F."/>
            <person name="Wei W."/>
            <person name="Gao Y.C."/>
            <person name="Liu J.Z."/>
            <person name="Shao H.Z."/>
            <person name="Wang X."/>
            <person name="Wang C.C."/>
            <person name="Yang T.C."/>
            <person name="Huo Q.B."/>
            <person name="Li W."/>
            <person name="Chen H.Y."/>
            <person name="Chen S.E."/>
            <person name="Zhou L.G."/>
            <person name="Ni X.B."/>
            <person name="Tian J.H."/>
            <person name="Sheng Y."/>
            <person name="Liu T."/>
            <person name="Pan Y.S."/>
            <person name="Xia L.Y."/>
            <person name="Li J."/>
            <person name="Zhao F."/>
            <person name="Cao W.C."/>
        </authorList>
    </citation>
    <scope>NUCLEOTIDE SEQUENCE</scope>
    <source>
        <strain evidence="1">Rmic-2018</strain>
    </source>
</reference>
<sequence>MYTSTNVLRKTRLLHAEGCWACRIPTQFIAALPHKRLLSRTPPPLYCGRLAAASPVRSDRCRESADHDPLVLLEQQQQLRRQFRACSLAPCARVCAEYLLVHLARSPSRLISVVLAFNFRATAFSFSEAFRRSGRSAVGASVVGYRRENSTARIYASGRHRPVSDEGDRLRGMSV</sequence>
<keyword evidence="2" id="KW-1185">Reference proteome</keyword>
<accession>A0A9J6F3X1</accession>
<evidence type="ECO:0000313" key="1">
    <source>
        <dbReference type="EMBL" id="KAH8041191.1"/>
    </source>
</evidence>
<comment type="caution">
    <text evidence="1">The sequence shown here is derived from an EMBL/GenBank/DDBJ whole genome shotgun (WGS) entry which is preliminary data.</text>
</comment>
<reference evidence="1" key="2">
    <citation type="submission" date="2021-09" db="EMBL/GenBank/DDBJ databases">
        <authorList>
            <person name="Jia N."/>
            <person name="Wang J."/>
            <person name="Shi W."/>
            <person name="Du L."/>
            <person name="Sun Y."/>
            <person name="Zhan W."/>
            <person name="Jiang J."/>
            <person name="Wang Q."/>
            <person name="Zhang B."/>
            <person name="Ji P."/>
            <person name="Sakyi L.B."/>
            <person name="Cui X."/>
            <person name="Yuan T."/>
            <person name="Jiang B."/>
            <person name="Yang W."/>
            <person name="Lam T.T.-Y."/>
            <person name="Chang Q."/>
            <person name="Ding S."/>
            <person name="Wang X."/>
            <person name="Zhu J."/>
            <person name="Ruan X."/>
            <person name="Zhao L."/>
            <person name="Wei J."/>
            <person name="Que T."/>
            <person name="Du C."/>
            <person name="Cheng J."/>
            <person name="Dai P."/>
            <person name="Han X."/>
            <person name="Huang E."/>
            <person name="Gao Y."/>
            <person name="Liu J."/>
            <person name="Shao H."/>
            <person name="Ye R."/>
            <person name="Li L."/>
            <person name="Wei W."/>
            <person name="Wang X."/>
            <person name="Wang C."/>
            <person name="Huo Q."/>
            <person name="Li W."/>
            <person name="Guo W."/>
            <person name="Chen H."/>
            <person name="Chen S."/>
            <person name="Zhou L."/>
            <person name="Zhou L."/>
            <person name="Ni X."/>
            <person name="Tian J."/>
            <person name="Zhou Y."/>
            <person name="Sheng Y."/>
            <person name="Liu T."/>
            <person name="Pan Y."/>
            <person name="Xia L."/>
            <person name="Li J."/>
            <person name="Zhao F."/>
            <person name="Cao W."/>
        </authorList>
    </citation>
    <scope>NUCLEOTIDE SEQUENCE</scope>
    <source>
        <strain evidence="1">Rmic-2018</strain>
        <tissue evidence="1">Larvae</tissue>
    </source>
</reference>
<evidence type="ECO:0000313" key="2">
    <source>
        <dbReference type="Proteomes" id="UP000821866"/>
    </source>
</evidence>
<proteinExistence type="predicted"/>
<dbReference type="EMBL" id="JABSTU010000001">
    <property type="protein sequence ID" value="KAH8041191.1"/>
    <property type="molecule type" value="Genomic_DNA"/>
</dbReference>
<name>A0A9J6F3X1_RHIMP</name>
<dbReference type="Proteomes" id="UP000821866">
    <property type="component" value="Chromosome 1"/>
</dbReference>
<gene>
    <name evidence="1" type="ORF">HPB51_013851</name>
</gene>
<protein>
    <submittedName>
        <fullName evidence="1">Uncharacterized protein</fullName>
    </submittedName>
</protein>
<dbReference type="AlphaFoldDB" id="A0A9J6F3X1"/>
<organism evidence="1 2">
    <name type="scientific">Rhipicephalus microplus</name>
    <name type="common">Cattle tick</name>
    <name type="synonym">Boophilus microplus</name>
    <dbReference type="NCBI Taxonomy" id="6941"/>
    <lineage>
        <taxon>Eukaryota</taxon>
        <taxon>Metazoa</taxon>
        <taxon>Ecdysozoa</taxon>
        <taxon>Arthropoda</taxon>
        <taxon>Chelicerata</taxon>
        <taxon>Arachnida</taxon>
        <taxon>Acari</taxon>
        <taxon>Parasitiformes</taxon>
        <taxon>Ixodida</taxon>
        <taxon>Ixodoidea</taxon>
        <taxon>Ixodidae</taxon>
        <taxon>Rhipicephalinae</taxon>
        <taxon>Rhipicephalus</taxon>
        <taxon>Boophilus</taxon>
    </lineage>
</organism>